<dbReference type="Gene3D" id="3.40.50.2300">
    <property type="match status" value="1"/>
</dbReference>
<name>A0ABS0J331_9BACT</name>
<reference evidence="6 7" key="1">
    <citation type="submission" date="2019-08" db="EMBL/GenBank/DDBJ databases">
        <authorList>
            <person name="Luo N."/>
        </authorList>
    </citation>
    <scope>NUCLEOTIDE SEQUENCE [LARGE SCALE GENOMIC DNA]</scope>
    <source>
        <strain evidence="6 7">NCIMB 9442</strain>
    </source>
</reference>
<dbReference type="PANTHER" id="PTHR48111">
    <property type="entry name" value="REGULATOR OF RPOS"/>
    <property type="match status" value="1"/>
</dbReference>
<dbReference type="PANTHER" id="PTHR48111:SF40">
    <property type="entry name" value="PHOSPHATE REGULON TRANSCRIPTIONAL REGULATORY PROTEIN PHOB"/>
    <property type="match status" value="1"/>
</dbReference>
<evidence type="ECO:0000256" key="1">
    <source>
        <dbReference type="ARBA" id="ARBA00022553"/>
    </source>
</evidence>
<keyword evidence="7" id="KW-1185">Reference proteome</keyword>
<evidence type="ECO:0000256" key="2">
    <source>
        <dbReference type="ARBA" id="ARBA00023012"/>
    </source>
</evidence>
<dbReference type="InterPro" id="IPR001789">
    <property type="entry name" value="Sig_transdc_resp-reg_receiver"/>
</dbReference>
<protein>
    <submittedName>
        <fullName evidence="6">Response regulator</fullName>
    </submittedName>
</protein>
<dbReference type="InterPro" id="IPR039420">
    <property type="entry name" value="WalR-like"/>
</dbReference>
<dbReference type="Pfam" id="PF00072">
    <property type="entry name" value="Response_reg"/>
    <property type="match status" value="1"/>
</dbReference>
<dbReference type="PROSITE" id="PS50110">
    <property type="entry name" value="RESPONSE_REGULATORY"/>
    <property type="match status" value="1"/>
</dbReference>
<dbReference type="RefSeq" id="WP_196608734.1">
    <property type="nucleotide sequence ID" value="NZ_VRYY01000135.1"/>
</dbReference>
<feature type="domain" description="Response regulatory" evidence="5">
    <location>
        <begin position="5"/>
        <end position="119"/>
    </location>
</feature>
<evidence type="ECO:0000313" key="7">
    <source>
        <dbReference type="Proteomes" id="UP001194469"/>
    </source>
</evidence>
<feature type="modified residue" description="4-aspartylphosphate" evidence="4">
    <location>
        <position position="54"/>
    </location>
</feature>
<dbReference type="SUPFAM" id="SSF52172">
    <property type="entry name" value="CheY-like"/>
    <property type="match status" value="1"/>
</dbReference>
<organism evidence="6 7">
    <name type="scientific">Nitratidesulfovibrio oxamicus</name>
    <dbReference type="NCBI Taxonomy" id="32016"/>
    <lineage>
        <taxon>Bacteria</taxon>
        <taxon>Pseudomonadati</taxon>
        <taxon>Thermodesulfobacteriota</taxon>
        <taxon>Desulfovibrionia</taxon>
        <taxon>Desulfovibrionales</taxon>
        <taxon>Desulfovibrionaceae</taxon>
        <taxon>Nitratidesulfovibrio</taxon>
    </lineage>
</organism>
<evidence type="ECO:0000313" key="6">
    <source>
        <dbReference type="EMBL" id="MBG3876605.1"/>
    </source>
</evidence>
<evidence type="ECO:0000259" key="5">
    <source>
        <dbReference type="PROSITE" id="PS50110"/>
    </source>
</evidence>
<gene>
    <name evidence="6" type="ORF">FVW20_06090</name>
</gene>
<evidence type="ECO:0000256" key="3">
    <source>
        <dbReference type="ARBA" id="ARBA00023125"/>
    </source>
</evidence>
<evidence type="ECO:0000256" key="4">
    <source>
        <dbReference type="PROSITE-ProRule" id="PRU00169"/>
    </source>
</evidence>
<proteinExistence type="predicted"/>
<dbReference type="EMBL" id="VRYY01000135">
    <property type="protein sequence ID" value="MBG3876605.1"/>
    <property type="molecule type" value="Genomic_DNA"/>
</dbReference>
<sequence>MQELKVLLVDDEEEFVTTLAERLSLRGMATRIATDGEQALRAVEAEPPHVVVLDLMMPGIKGTETLRRIKAGHPAVQVILLTGHGSARDGIEGMKLGAFDYLMKPLRLEDLLEKLHEAGRLAQAAQDNGGNS</sequence>
<dbReference type="SMART" id="SM00448">
    <property type="entry name" value="REC"/>
    <property type="match status" value="1"/>
</dbReference>
<dbReference type="InterPro" id="IPR011006">
    <property type="entry name" value="CheY-like_superfamily"/>
</dbReference>
<comment type="caution">
    <text evidence="6">The sequence shown here is derived from an EMBL/GenBank/DDBJ whole genome shotgun (WGS) entry which is preliminary data.</text>
</comment>
<accession>A0ABS0J331</accession>
<keyword evidence="3" id="KW-0238">DNA-binding</keyword>
<keyword evidence="1 4" id="KW-0597">Phosphoprotein</keyword>
<keyword evidence="2" id="KW-0902">Two-component regulatory system</keyword>
<dbReference type="Proteomes" id="UP001194469">
    <property type="component" value="Unassembled WGS sequence"/>
</dbReference>